<dbReference type="RefSeq" id="WP_250828109.1">
    <property type="nucleotide sequence ID" value="NZ_JAMOIL010000022.1"/>
</dbReference>
<dbReference type="SUPFAM" id="SSF56112">
    <property type="entry name" value="Protein kinase-like (PK-like)"/>
    <property type="match status" value="1"/>
</dbReference>
<reference evidence="2" key="1">
    <citation type="submission" date="2022-05" db="EMBL/GenBank/DDBJ databases">
        <authorList>
            <person name="Tuo L."/>
        </authorList>
    </citation>
    <scope>NUCLEOTIDE SEQUENCE</scope>
    <source>
        <strain evidence="2">BSK12Z-4</strain>
    </source>
</reference>
<gene>
    <name evidence="2" type="ORF">M8330_15900</name>
</gene>
<protein>
    <submittedName>
        <fullName evidence="2">Phosphotransferase</fullName>
    </submittedName>
</protein>
<keyword evidence="3" id="KW-1185">Reference proteome</keyword>
<dbReference type="AlphaFoldDB" id="A0A9X2IGP2"/>
<sequence>MAVDEQAAISVLRAAGLTSVGVLGRGVEGVVLDLGDGTAAKVWSSRSRADLDLLRTFYEGIEAGRLADSSVMLPLIVDVLEVEGHLVSIERRLDGEPVWQADGSSPDLSTTDIDVMTEALAALAAIPAQPAFLALPMLPGEPAFGPGAAFETQLADLVARRVTRFEQALAAAHPRVADTAASTIAALRSLETAPPTLVHGDLIAANVLRTGGRATAVLDFGFLSTAGDPAFDAAIAASVYDMWGPRARDVERTLDDAWCAAFGYSRERLLVYRAAYALITACCFGEDGSDGHFAWCIAMLDRRDVQDAIRG</sequence>
<dbReference type="InterPro" id="IPR011009">
    <property type="entry name" value="Kinase-like_dom_sf"/>
</dbReference>
<dbReference type="Pfam" id="PF01636">
    <property type="entry name" value="APH"/>
    <property type="match status" value="1"/>
</dbReference>
<organism evidence="2 3">
    <name type="scientific">Nocardioides bruguierae</name>
    <dbReference type="NCBI Taxonomy" id="2945102"/>
    <lineage>
        <taxon>Bacteria</taxon>
        <taxon>Bacillati</taxon>
        <taxon>Actinomycetota</taxon>
        <taxon>Actinomycetes</taxon>
        <taxon>Propionibacteriales</taxon>
        <taxon>Nocardioidaceae</taxon>
        <taxon>Nocardioides</taxon>
    </lineage>
</organism>
<feature type="domain" description="Aminoglycoside phosphotransferase" evidence="1">
    <location>
        <begin position="63"/>
        <end position="269"/>
    </location>
</feature>
<accession>A0A9X2IGP2</accession>
<proteinExistence type="predicted"/>
<evidence type="ECO:0000259" key="1">
    <source>
        <dbReference type="Pfam" id="PF01636"/>
    </source>
</evidence>
<name>A0A9X2IGP2_9ACTN</name>
<comment type="caution">
    <text evidence="2">The sequence shown here is derived from an EMBL/GenBank/DDBJ whole genome shotgun (WGS) entry which is preliminary data.</text>
</comment>
<dbReference type="Gene3D" id="3.90.1200.10">
    <property type="match status" value="1"/>
</dbReference>
<dbReference type="InterPro" id="IPR002575">
    <property type="entry name" value="Aminoglycoside_PTrfase"/>
</dbReference>
<dbReference type="Proteomes" id="UP001139485">
    <property type="component" value="Unassembled WGS sequence"/>
</dbReference>
<evidence type="ECO:0000313" key="3">
    <source>
        <dbReference type="Proteomes" id="UP001139485"/>
    </source>
</evidence>
<evidence type="ECO:0000313" key="2">
    <source>
        <dbReference type="EMBL" id="MCM0621774.1"/>
    </source>
</evidence>
<dbReference type="EMBL" id="JAMOIL010000022">
    <property type="protein sequence ID" value="MCM0621774.1"/>
    <property type="molecule type" value="Genomic_DNA"/>
</dbReference>